<gene>
    <name evidence="3" type="ORF">B1812_12200</name>
</gene>
<dbReference type="PANTHER" id="PTHR36582">
    <property type="entry name" value="ANTITOXIN PARD"/>
    <property type="match status" value="1"/>
</dbReference>
<comment type="similarity">
    <text evidence="1">Belongs to the ParD antitoxin family.</text>
</comment>
<dbReference type="InterPro" id="IPR022789">
    <property type="entry name" value="ParD"/>
</dbReference>
<keyword evidence="4" id="KW-1185">Reference proteome</keyword>
<sequence length="89" mass="9951">MNVTLPPELERFVQDKIKSGLFDSEAEVVRAALRLMEDQDRPILWAEGSIREKIAAGLASLKAGQGVDGEAVFERMETEMDEEEARSRS</sequence>
<reference evidence="3 4" key="1">
    <citation type="submission" date="2017-02" db="EMBL/GenBank/DDBJ databases">
        <authorList>
            <person name="Peterson S.W."/>
        </authorList>
    </citation>
    <scope>NUCLEOTIDE SEQUENCE [LARGE SCALE GENOMIC DNA]</scope>
    <source>
        <strain evidence="3 4">S285</strain>
    </source>
</reference>
<dbReference type="PANTHER" id="PTHR36582:SF2">
    <property type="entry name" value="ANTITOXIN PARD"/>
    <property type="match status" value="1"/>
</dbReference>
<dbReference type="RefSeq" id="WP_085773687.1">
    <property type="nucleotide sequence ID" value="NZ_AP027149.1"/>
</dbReference>
<dbReference type="Pfam" id="PF03693">
    <property type="entry name" value="ParD_antitoxin"/>
    <property type="match status" value="1"/>
</dbReference>
<evidence type="ECO:0000256" key="1">
    <source>
        <dbReference type="ARBA" id="ARBA00008580"/>
    </source>
</evidence>
<dbReference type="Gene3D" id="6.10.10.120">
    <property type="entry name" value="Antitoxin ParD1-like"/>
    <property type="match status" value="1"/>
</dbReference>
<dbReference type="Proteomes" id="UP000193978">
    <property type="component" value="Chromosome"/>
</dbReference>
<keyword evidence="2" id="KW-1277">Toxin-antitoxin system</keyword>
<organism evidence="3 4">
    <name type="scientific">Methylocystis bryophila</name>
    <dbReference type="NCBI Taxonomy" id="655015"/>
    <lineage>
        <taxon>Bacteria</taxon>
        <taxon>Pseudomonadati</taxon>
        <taxon>Pseudomonadota</taxon>
        <taxon>Alphaproteobacteria</taxon>
        <taxon>Hyphomicrobiales</taxon>
        <taxon>Methylocystaceae</taxon>
        <taxon>Methylocystis</taxon>
    </lineage>
</organism>
<accession>A0A1W6N1B9</accession>
<dbReference type="GO" id="GO:0006355">
    <property type="term" value="P:regulation of DNA-templated transcription"/>
    <property type="evidence" value="ECO:0007669"/>
    <property type="project" value="InterPro"/>
</dbReference>
<dbReference type="SUPFAM" id="SSF47598">
    <property type="entry name" value="Ribbon-helix-helix"/>
    <property type="match status" value="1"/>
</dbReference>
<dbReference type="InterPro" id="IPR010985">
    <property type="entry name" value="Ribbon_hlx_hlx"/>
</dbReference>
<dbReference type="KEGG" id="mbry:B1812_12200"/>
<dbReference type="EMBL" id="CP019948">
    <property type="protein sequence ID" value="ARN83607.1"/>
    <property type="molecule type" value="Genomic_DNA"/>
</dbReference>
<evidence type="ECO:0000313" key="4">
    <source>
        <dbReference type="Proteomes" id="UP000193978"/>
    </source>
</evidence>
<dbReference type="AlphaFoldDB" id="A0A1W6N1B9"/>
<proteinExistence type="inferred from homology"/>
<dbReference type="OrthoDB" id="9815501at2"/>
<name>A0A1W6N1B9_9HYPH</name>
<evidence type="ECO:0000256" key="2">
    <source>
        <dbReference type="ARBA" id="ARBA00022649"/>
    </source>
</evidence>
<dbReference type="InterPro" id="IPR038296">
    <property type="entry name" value="ParD_sf"/>
</dbReference>
<dbReference type="NCBIfam" id="TIGR02606">
    <property type="entry name" value="antidote_CC2985"/>
    <property type="match status" value="1"/>
</dbReference>
<evidence type="ECO:0000313" key="3">
    <source>
        <dbReference type="EMBL" id="ARN83607.1"/>
    </source>
</evidence>
<dbReference type="STRING" id="655015.B1812_12200"/>
<protein>
    <submittedName>
        <fullName evidence="3">Addiction module antidote protein</fullName>
    </submittedName>
</protein>